<evidence type="ECO:0000256" key="10">
    <source>
        <dbReference type="ARBA" id="ARBA00023163"/>
    </source>
</evidence>
<name>A0A4Y7JES7_PAPSO</name>
<keyword evidence="4" id="KW-0597">Phosphoprotein</keyword>
<evidence type="ECO:0000256" key="3">
    <source>
        <dbReference type="ARBA" id="ARBA00021117"/>
    </source>
</evidence>
<proteinExistence type="predicted"/>
<dbReference type="GO" id="GO:0043021">
    <property type="term" value="F:ribonucleoprotein complex binding"/>
    <property type="evidence" value="ECO:0007669"/>
    <property type="project" value="TreeGrafter"/>
</dbReference>
<feature type="compositionally biased region" description="Polar residues" evidence="15">
    <location>
        <begin position="1"/>
        <end position="19"/>
    </location>
</feature>
<dbReference type="GO" id="GO:0005737">
    <property type="term" value="C:cytoplasm"/>
    <property type="evidence" value="ECO:0007669"/>
    <property type="project" value="TreeGrafter"/>
</dbReference>
<evidence type="ECO:0000256" key="11">
    <source>
        <dbReference type="ARBA" id="ARBA00023187"/>
    </source>
</evidence>
<keyword evidence="6" id="KW-0507">mRNA processing</keyword>
<feature type="region of interest" description="Disordered" evidence="15">
    <location>
        <begin position="395"/>
        <end position="456"/>
    </location>
</feature>
<dbReference type="PROSITE" id="PS01159">
    <property type="entry name" value="WW_DOMAIN_1"/>
    <property type="match status" value="2"/>
</dbReference>
<protein>
    <recommendedName>
        <fullName evidence="3">Polyglutamine-binding protein 1</fullName>
    </recommendedName>
    <alternativeName>
        <fullName evidence="13">Polyglutamine tract-binding protein 1</fullName>
    </alternativeName>
</protein>
<keyword evidence="7" id="KW-0677">Repeat</keyword>
<dbReference type="OrthoDB" id="42462at2759"/>
<keyword evidence="9" id="KW-0805">Transcription regulation</keyword>
<feature type="compositionally biased region" description="Polar residues" evidence="15">
    <location>
        <begin position="395"/>
        <end position="404"/>
    </location>
</feature>
<dbReference type="OMA" id="NWKPPMG"/>
<keyword evidence="8" id="KW-0391">Immunity</keyword>
<dbReference type="CDD" id="cd00201">
    <property type="entry name" value="WW"/>
    <property type="match status" value="2"/>
</dbReference>
<evidence type="ECO:0000313" key="18">
    <source>
        <dbReference type="Proteomes" id="UP000316621"/>
    </source>
</evidence>
<dbReference type="GO" id="GO:0045087">
    <property type="term" value="P:innate immune response"/>
    <property type="evidence" value="ECO:0007669"/>
    <property type="project" value="UniProtKB-KW"/>
</dbReference>
<evidence type="ECO:0000256" key="9">
    <source>
        <dbReference type="ARBA" id="ARBA00023015"/>
    </source>
</evidence>
<dbReference type="PANTHER" id="PTHR21737:SF3">
    <property type="entry name" value="POLYGLUTAMINE-BINDING PROTEIN 1"/>
    <property type="match status" value="1"/>
</dbReference>
<evidence type="ECO:0000259" key="16">
    <source>
        <dbReference type="PROSITE" id="PS50020"/>
    </source>
</evidence>
<gene>
    <name evidence="17" type="ORF">C5167_005442</name>
</gene>
<evidence type="ECO:0000256" key="4">
    <source>
        <dbReference type="ARBA" id="ARBA00022553"/>
    </source>
</evidence>
<keyword evidence="11" id="KW-0508">mRNA splicing</keyword>
<feature type="domain" description="WW" evidence="16">
    <location>
        <begin position="292"/>
        <end position="326"/>
    </location>
</feature>
<reference evidence="17 18" key="1">
    <citation type="journal article" date="2018" name="Science">
        <title>The opium poppy genome and morphinan production.</title>
        <authorList>
            <person name="Guo L."/>
            <person name="Winzer T."/>
            <person name="Yang X."/>
            <person name="Li Y."/>
            <person name="Ning Z."/>
            <person name="He Z."/>
            <person name="Teodor R."/>
            <person name="Lu Y."/>
            <person name="Bowser T.A."/>
            <person name="Graham I.A."/>
            <person name="Ye K."/>
        </authorList>
    </citation>
    <scope>NUCLEOTIDE SEQUENCE [LARGE SCALE GENOMIC DNA]</scope>
    <source>
        <strain evidence="18">cv. HN1</strain>
        <tissue evidence="17">Leaves</tissue>
    </source>
</reference>
<keyword evidence="10" id="KW-0804">Transcription</keyword>
<dbReference type="GO" id="GO:0000380">
    <property type="term" value="P:alternative mRNA splicing, via spliceosome"/>
    <property type="evidence" value="ECO:0007669"/>
    <property type="project" value="TreeGrafter"/>
</dbReference>
<comment type="subcellular location">
    <subcellularLocation>
        <location evidence="2">Cytoplasmic granule</location>
    </subcellularLocation>
    <subcellularLocation>
        <location evidence="1">Nucleus speckle</location>
    </subcellularLocation>
</comment>
<dbReference type="SMART" id="SM00456">
    <property type="entry name" value="WW"/>
    <property type="match status" value="2"/>
</dbReference>
<feature type="region of interest" description="Disordered" evidence="15">
    <location>
        <begin position="1"/>
        <end position="22"/>
    </location>
</feature>
<dbReference type="Gene3D" id="2.20.70.10">
    <property type="match status" value="2"/>
</dbReference>
<dbReference type="Pfam" id="PF00397">
    <property type="entry name" value="WW"/>
    <property type="match status" value="2"/>
</dbReference>
<evidence type="ECO:0000256" key="7">
    <source>
        <dbReference type="ARBA" id="ARBA00022737"/>
    </source>
</evidence>
<feature type="region of interest" description="Disordered" evidence="15">
    <location>
        <begin position="470"/>
        <end position="526"/>
    </location>
</feature>
<dbReference type="PANTHER" id="PTHR21737">
    <property type="entry name" value="POLYGLUTAMINE BINDING PROTEIN 1/MARVEL MEMBRANE-ASSOCIATING DOMAIN CONTAINING 3"/>
    <property type="match status" value="1"/>
</dbReference>
<dbReference type="EMBL" id="CM010718">
    <property type="protein sequence ID" value="RZC58145.1"/>
    <property type="molecule type" value="Genomic_DNA"/>
</dbReference>
<evidence type="ECO:0000256" key="12">
    <source>
        <dbReference type="ARBA" id="ARBA00023242"/>
    </source>
</evidence>
<dbReference type="Proteomes" id="UP000316621">
    <property type="component" value="Chromosome 4"/>
</dbReference>
<feature type="domain" description="WW" evidence="16">
    <location>
        <begin position="248"/>
        <end position="282"/>
    </location>
</feature>
<evidence type="ECO:0000313" key="17">
    <source>
        <dbReference type="EMBL" id="RZC58145.1"/>
    </source>
</evidence>
<evidence type="ECO:0000256" key="15">
    <source>
        <dbReference type="SAM" id="MobiDB-lite"/>
    </source>
</evidence>
<evidence type="ECO:0000256" key="5">
    <source>
        <dbReference type="ARBA" id="ARBA00022588"/>
    </source>
</evidence>
<evidence type="ECO:0000256" key="2">
    <source>
        <dbReference type="ARBA" id="ARBA00004463"/>
    </source>
</evidence>
<dbReference type="AlphaFoldDB" id="A0A4Y7JES7"/>
<keyword evidence="18" id="KW-1185">Reference proteome</keyword>
<keyword evidence="5" id="KW-0399">Innate immunity</keyword>
<evidence type="ECO:0000256" key="8">
    <source>
        <dbReference type="ARBA" id="ARBA00022859"/>
    </source>
</evidence>
<evidence type="ECO:0000256" key="14">
    <source>
        <dbReference type="ARBA" id="ARBA00046362"/>
    </source>
</evidence>
<dbReference type="SUPFAM" id="SSF51045">
    <property type="entry name" value="WW domain"/>
    <property type="match status" value="2"/>
</dbReference>
<keyword evidence="12" id="KW-0539">Nucleus</keyword>
<organism evidence="17 18">
    <name type="scientific">Papaver somniferum</name>
    <name type="common">Opium poppy</name>
    <dbReference type="NCBI Taxonomy" id="3469"/>
    <lineage>
        <taxon>Eukaryota</taxon>
        <taxon>Viridiplantae</taxon>
        <taxon>Streptophyta</taxon>
        <taxon>Embryophyta</taxon>
        <taxon>Tracheophyta</taxon>
        <taxon>Spermatophyta</taxon>
        <taxon>Magnoliopsida</taxon>
        <taxon>Ranunculales</taxon>
        <taxon>Papaveraceae</taxon>
        <taxon>Papaveroideae</taxon>
        <taxon>Papaver</taxon>
    </lineage>
</organism>
<dbReference type="GO" id="GO:0016607">
    <property type="term" value="C:nuclear speck"/>
    <property type="evidence" value="ECO:0007669"/>
    <property type="project" value="UniProtKB-SubCell"/>
</dbReference>
<evidence type="ECO:0000256" key="1">
    <source>
        <dbReference type="ARBA" id="ARBA00004324"/>
    </source>
</evidence>
<dbReference type="InterPro" id="IPR036020">
    <property type="entry name" value="WW_dom_sf"/>
</dbReference>
<dbReference type="STRING" id="3469.A0A4Y7JES7"/>
<dbReference type="InterPro" id="IPR001202">
    <property type="entry name" value="WW_dom"/>
</dbReference>
<comment type="subunit">
    <text evidence="14">Interacts with POU3F2/Brn-2, ATXN1, TXNL4A, HTT and AR. Interaction with ATXN1 correlates positively with the length of the polyglutamine tract. Interacts with RNA polymerase II large subunit in a phosphorylation-dependent manner. Forms a ternary complex with ATXN1 mutant and phosphorylated RNA polymerase II. Interacts (via C-terminus) with TXNL4A and CD2BP2. Interacts (via WW domain) with ATN1 and SF3B1, and may interact with additional splice factors. Interacts (via WW domain) with WBP11; Leading to reduce interaction between PQBP1 and TXNL4A. Interacts with CAPRIN1. Interacts with DDX1. Interacts with SFPQ. Interacts with KHSRP.</text>
</comment>
<dbReference type="Gene3D" id="3.40.30.10">
    <property type="entry name" value="Glutaredoxin"/>
    <property type="match status" value="1"/>
</dbReference>
<sequence length="526" mass="57644">MGSELETLTQIGGETNQLQKRQKIEPNPETLVSHNEYQPQNLPIQNSDHVYSQSSRYVGFHGQDHNTNAIEIAAQDAVLREQELATQQIIHTQREARGGGDDAVEADRDILSGRYDSTAIKGHLLRMTTDHRAEIASKRGNSGLHEKGNNEIGNGYGTPGGSAYYGASRPSTTTSSMLQISVSLVHELSFVVDQEKDLESKDSTKELPEYLKQRLKARGILKADTGKGSSVATPNKLDIQPNQATAVTRLPPGWVEAKDPASGSSYYYHESTGKTQWEIPSENFGSAQPPYLPPQQDWIETLDETSGCKYYFNTKTHVSQWEVPESLKKVPLQHNNETASRNTVNNNGSSSSFMQIKCMGCGGWGLGLVQAWGYCNHCTRVLNLPYQQHFPNYNSQHPFSSTANNREDSNKIVSNDRPSSKPPVGKGIKSFNKKRTQTEDDELDPMDPSAYSDAPRGGWVVGLKGVQPRAADTTATGPLFQQRPYPSPGAVLRKNAEVAAQTKKPGSQFAPISKRGDGSDGLGDAD</sequence>
<evidence type="ECO:0000256" key="13">
    <source>
        <dbReference type="ARBA" id="ARBA00042167"/>
    </source>
</evidence>
<dbReference type="Gramene" id="RZC58145">
    <property type="protein sequence ID" value="RZC58145"/>
    <property type="gene ID" value="C5167_005442"/>
</dbReference>
<dbReference type="PROSITE" id="PS50020">
    <property type="entry name" value="WW_DOMAIN_2"/>
    <property type="match status" value="2"/>
</dbReference>
<evidence type="ECO:0000256" key="6">
    <source>
        <dbReference type="ARBA" id="ARBA00022664"/>
    </source>
</evidence>
<accession>A0A4Y7JES7</accession>